<dbReference type="GO" id="GO:0006281">
    <property type="term" value="P:DNA repair"/>
    <property type="evidence" value="ECO:0007669"/>
    <property type="project" value="UniProtKB-UniRule"/>
</dbReference>
<keyword evidence="6" id="KW-0479">Metal-binding</keyword>
<comment type="PTM">
    <text evidence="15">Phosphorylated in response to DNA damage.</text>
</comment>
<comment type="similarity">
    <text evidence="4 15">Belongs to the SLX4 family.</text>
</comment>
<feature type="compositionally biased region" description="Acidic residues" evidence="16">
    <location>
        <begin position="622"/>
        <end position="631"/>
    </location>
</feature>
<keyword evidence="10 15" id="KW-0233">DNA recombination</keyword>
<evidence type="ECO:0000256" key="9">
    <source>
        <dbReference type="ARBA" id="ARBA00022842"/>
    </source>
</evidence>
<feature type="compositionally biased region" description="Basic residues" evidence="16">
    <location>
        <begin position="753"/>
        <end position="774"/>
    </location>
</feature>
<evidence type="ECO:0000256" key="13">
    <source>
        <dbReference type="ARBA" id="ARBA00023242"/>
    </source>
</evidence>
<evidence type="ECO:0000256" key="16">
    <source>
        <dbReference type="SAM" id="MobiDB-lite"/>
    </source>
</evidence>
<keyword evidence="13 15" id="KW-0539">Nucleus</keyword>
<dbReference type="STRING" id="1330021.A0A367LEW7"/>
<keyword evidence="9" id="KW-0460">Magnesium</keyword>
<dbReference type="InterPro" id="IPR018574">
    <property type="entry name" value="Structure-sp_endonuc_su_Slx4"/>
</dbReference>
<dbReference type="PROSITE" id="PS51462">
    <property type="entry name" value="NUDIX"/>
    <property type="match status" value="1"/>
</dbReference>
<evidence type="ECO:0000256" key="6">
    <source>
        <dbReference type="ARBA" id="ARBA00022723"/>
    </source>
</evidence>
<comment type="subunit">
    <text evidence="15">Forms a heterodimer with SLX1.</text>
</comment>
<feature type="compositionally biased region" description="Basic and acidic residues" evidence="16">
    <location>
        <begin position="320"/>
        <end position="337"/>
    </location>
</feature>
<sequence length="1197" mass="130702">MASPDVFLTSSPRARRQALNIGASSSPGLPSVQDILSQKPSRPPLLNAPFPKEATPTTVSACRPWRSLETEQSSGKAMEDIDTSFSVMEVPPESFKKGEKVRRRKKAGPARPKTPCEQTTSGDLPADQPWKKYKSPKRSAESAIDSRPLAEARLCPERSSDADKGDGSRYFIKPGEAQKQKVTRPSKKVTDEPLNLEAAMERRTEWTPPTQRVRIILDSDDTPPSDVNATRPSQVDDGQVDSFETVVASFKCETTQIQAGSNPADDGRGFPHKRRLLELIPTNTRTTSEPSKRQKAPKKKTRTLTDIATRAYRPATQRDIVADERRASTTATKDETGKGMTKARKRPSKASKKKEAPPKPILLSPEAALRQVAHQDFLFGTSSQLAREQSPLPRSHTTTKDLDMIDLRTPINSDAIEPAEQRPTLWDAGARDEDGDLFDVEVGLLADGPPELAEAVTEADPFGYVPVTVSLPSLINSDDARRESSVGLPDVVALRSGEPMTSAGYESVASGDDQGAALADGKPAAKRRRTATTTEGGKDEKYAQETRAEARYELFTDGQLAKQVAQYGFKPIKKRAAMIALLKRCNPGVGATLGGPSGSRSASTFEKKKKGGAGQSKAVSVSDDDDDDDDEGQKPIKGKRRRGQVKSGNAGDAVANKVVTKKRSQNRTGAAASIADDEAHTKEKKRRKSQSTAGIISDEELDWFLMPRRCRSRSKAGSDSDAESSEAAVDNKKRGRRKKKAVDEPPASAQRSRSPRRKQRSRSKRGAKESRRRSPREIADSQSDSSDGSSGSSSSSSRFDLGEDETMTSSLSPTEQQKELFAHISKAVTTAPRTTSPKQPSWHDKMLLYDPIVLEDLTAWLNSGQLTRVGCDEEASAAEVKAWCESKSICCVWRMSLHGKDLRGYMSLTYLCRLSRDAERLRASASVMVLSPRNEVLMVRRAPTSSSFASAHVFPGGQLDEFHDGAVPSPDAPGRHRDGPAYRLAAVRECFEETGVLLASGRGADAMRLSSPERDEARRAVQAGEVRFGTWLERIDAVADTDGLIPMTRWITPAAMPRRFTTQMYIYPMPEEDAMPVPTTDGADGENTAAEFWPVRSVLEAAAKGSITILPPQHYLLHRLASHGDKERHEPDDKVICPRPIGVLPDKRTVLALDAPGPELRGSGREGDRETVLVVEFAPGGPRVLEVRSRRDVTALL</sequence>
<feature type="compositionally biased region" description="Polar residues" evidence="16">
    <location>
        <begin position="22"/>
        <end position="40"/>
    </location>
</feature>
<feature type="compositionally biased region" description="Low complexity" evidence="16">
    <location>
        <begin position="780"/>
        <end position="797"/>
    </location>
</feature>
<organism evidence="18 19">
    <name type="scientific">Ophiocordyceps polyrhachis-furcata BCC 54312</name>
    <dbReference type="NCBI Taxonomy" id="1330021"/>
    <lineage>
        <taxon>Eukaryota</taxon>
        <taxon>Fungi</taxon>
        <taxon>Dikarya</taxon>
        <taxon>Ascomycota</taxon>
        <taxon>Pezizomycotina</taxon>
        <taxon>Sordariomycetes</taxon>
        <taxon>Hypocreomycetidae</taxon>
        <taxon>Hypocreales</taxon>
        <taxon>Ophiocordycipitaceae</taxon>
        <taxon>Ophiocordyceps</taxon>
    </lineage>
</organism>
<keyword evidence="11 15" id="KW-0234">DNA repair</keyword>
<dbReference type="GO" id="GO:0006260">
    <property type="term" value="P:DNA replication"/>
    <property type="evidence" value="ECO:0007669"/>
    <property type="project" value="InterPro"/>
</dbReference>
<evidence type="ECO:0000256" key="1">
    <source>
        <dbReference type="ARBA" id="ARBA00001936"/>
    </source>
</evidence>
<evidence type="ECO:0000256" key="8">
    <source>
        <dbReference type="ARBA" id="ARBA00022801"/>
    </source>
</evidence>
<feature type="compositionally biased region" description="Basic residues" evidence="16">
    <location>
        <begin position="341"/>
        <end position="352"/>
    </location>
</feature>
<name>A0A367LEW7_9HYPO</name>
<dbReference type="PANTHER" id="PTHR12318:SF0">
    <property type="entry name" value="ACYL-COENZYME A DIPHOSPHATASE NUDT19"/>
    <property type="match status" value="1"/>
</dbReference>
<gene>
    <name evidence="15" type="primary">SLX4</name>
    <name evidence="18" type="ORF">L249_0488</name>
</gene>
<dbReference type="GO" id="GO:0046872">
    <property type="term" value="F:metal ion binding"/>
    <property type="evidence" value="ECO:0007669"/>
    <property type="project" value="UniProtKB-KW"/>
</dbReference>
<evidence type="ECO:0000313" key="18">
    <source>
        <dbReference type="EMBL" id="RCI12969.1"/>
    </source>
</evidence>
<protein>
    <recommendedName>
        <fullName evidence="14 15">Structure-specific endonuclease subunit SLX4</fullName>
    </recommendedName>
</protein>
<feature type="region of interest" description="Disordered" evidence="16">
    <location>
        <begin position="258"/>
        <end position="302"/>
    </location>
</feature>
<dbReference type="AlphaFoldDB" id="A0A367LEW7"/>
<evidence type="ECO:0000256" key="3">
    <source>
        <dbReference type="ARBA" id="ARBA00004123"/>
    </source>
</evidence>
<dbReference type="InterPro" id="IPR027784">
    <property type="entry name" value="Slx4_ascomycetes"/>
</dbReference>
<evidence type="ECO:0000256" key="15">
    <source>
        <dbReference type="HAMAP-Rule" id="MF_03110"/>
    </source>
</evidence>
<feature type="compositionally biased region" description="Basic and acidic residues" evidence="16">
    <location>
        <begin position="148"/>
        <end position="167"/>
    </location>
</feature>
<feature type="domain" description="Nudix hydrolase" evidence="17">
    <location>
        <begin position="920"/>
        <end position="1115"/>
    </location>
</feature>
<dbReference type="CDD" id="cd18870">
    <property type="entry name" value="NUDIX_AcylCoAdiphos_Nudt19"/>
    <property type="match status" value="1"/>
</dbReference>
<keyword evidence="7 15" id="KW-0227">DNA damage</keyword>
<dbReference type="Pfam" id="PF09494">
    <property type="entry name" value="Slx4"/>
    <property type="match status" value="1"/>
</dbReference>
<evidence type="ECO:0000313" key="19">
    <source>
        <dbReference type="Proteomes" id="UP000253664"/>
    </source>
</evidence>
<evidence type="ECO:0000256" key="5">
    <source>
        <dbReference type="ARBA" id="ARBA00022553"/>
    </source>
</evidence>
<comment type="subcellular location">
    <subcellularLocation>
        <location evidence="3 15">Nucleus</location>
    </subcellularLocation>
</comment>
<evidence type="ECO:0000256" key="10">
    <source>
        <dbReference type="ARBA" id="ARBA00023172"/>
    </source>
</evidence>
<dbReference type="InterPro" id="IPR015797">
    <property type="entry name" value="NUDIX_hydrolase-like_dom_sf"/>
</dbReference>
<dbReference type="EMBL" id="LKCN02000007">
    <property type="protein sequence ID" value="RCI12969.1"/>
    <property type="molecule type" value="Genomic_DNA"/>
</dbReference>
<comment type="function">
    <text evidence="15">Regulatory subunit of the SLX1-SLX4 structure-specific endonuclease that resolves DNA secondary structures generated during DNA repair and recombination. Has endonuclease activity towards branched DNA substrates, introducing single-strand cuts in duplex DNA close to junctions with ss-DNA.</text>
</comment>
<dbReference type="GO" id="GO:0033557">
    <property type="term" value="C:Slx1-Slx4 complex"/>
    <property type="evidence" value="ECO:0007669"/>
    <property type="project" value="UniProtKB-UniRule"/>
</dbReference>
<feature type="compositionally biased region" description="Basic residues" evidence="16">
    <location>
        <begin position="293"/>
        <end position="302"/>
    </location>
</feature>
<feature type="region of interest" description="Disordered" evidence="16">
    <location>
        <begin position="502"/>
        <end position="541"/>
    </location>
</feature>
<keyword evidence="12" id="KW-0464">Manganese</keyword>
<evidence type="ECO:0000256" key="2">
    <source>
        <dbReference type="ARBA" id="ARBA00001946"/>
    </source>
</evidence>
<keyword evidence="19" id="KW-1185">Reference proteome</keyword>
<evidence type="ECO:0000256" key="12">
    <source>
        <dbReference type="ARBA" id="ARBA00023211"/>
    </source>
</evidence>
<dbReference type="GO" id="GO:0017108">
    <property type="term" value="F:5'-flap endonuclease activity"/>
    <property type="evidence" value="ECO:0007669"/>
    <property type="project" value="InterPro"/>
</dbReference>
<dbReference type="GO" id="GO:0016818">
    <property type="term" value="F:hydrolase activity, acting on acid anhydrides, in phosphorus-containing anhydrides"/>
    <property type="evidence" value="ECO:0007669"/>
    <property type="project" value="InterPro"/>
</dbReference>
<dbReference type="Gene3D" id="3.90.79.10">
    <property type="entry name" value="Nucleoside Triphosphate Pyrophosphohydrolase"/>
    <property type="match status" value="1"/>
</dbReference>
<keyword evidence="8" id="KW-0378">Hydrolase</keyword>
<dbReference type="SUPFAM" id="SSF55811">
    <property type="entry name" value="Nudix"/>
    <property type="match status" value="1"/>
</dbReference>
<keyword evidence="5 15" id="KW-0597">Phosphoprotein</keyword>
<evidence type="ECO:0000256" key="14">
    <source>
        <dbReference type="ARBA" id="ARBA00029496"/>
    </source>
</evidence>
<feature type="compositionally biased region" description="Basic residues" evidence="16">
    <location>
        <begin position="99"/>
        <end position="108"/>
    </location>
</feature>
<feature type="region of interest" description="Disordered" evidence="16">
    <location>
        <begin position="316"/>
        <end position="359"/>
    </location>
</feature>
<dbReference type="GO" id="GO:0005739">
    <property type="term" value="C:mitochondrion"/>
    <property type="evidence" value="ECO:0007669"/>
    <property type="project" value="TreeGrafter"/>
</dbReference>
<dbReference type="GO" id="GO:0006310">
    <property type="term" value="P:DNA recombination"/>
    <property type="evidence" value="ECO:0007669"/>
    <property type="project" value="UniProtKB-UniRule"/>
</dbReference>
<reference evidence="18 19" key="1">
    <citation type="journal article" date="2015" name="BMC Genomics">
        <title>Insights from the genome of Ophiocordyceps polyrhachis-furcata to pathogenicity and host specificity in insect fungi.</title>
        <authorList>
            <person name="Wichadakul D."/>
            <person name="Kobmoo N."/>
            <person name="Ingsriswang S."/>
            <person name="Tangphatsornruang S."/>
            <person name="Chantasingh D."/>
            <person name="Luangsa-ard J.J."/>
            <person name="Eurwilaichitr L."/>
        </authorList>
    </citation>
    <scope>NUCLEOTIDE SEQUENCE [LARGE SCALE GENOMIC DNA]</scope>
    <source>
        <strain evidence="18 19">BCC 54312</strain>
    </source>
</reference>
<feature type="region of interest" description="Disordered" evidence="16">
    <location>
        <begin position="20"/>
        <end position="239"/>
    </location>
</feature>
<accession>A0A367LEW7</accession>
<comment type="caution">
    <text evidence="18">The sequence shown here is derived from an EMBL/GenBank/DDBJ whole genome shotgun (WGS) entry which is preliminary data.</text>
</comment>
<dbReference type="OrthoDB" id="5349119at2759"/>
<dbReference type="PANTHER" id="PTHR12318">
    <property type="entry name" value="TESTOSTERONE-REGULATED PROTEIN RP2"/>
    <property type="match status" value="1"/>
</dbReference>
<evidence type="ECO:0000259" key="17">
    <source>
        <dbReference type="PROSITE" id="PS51462"/>
    </source>
</evidence>
<dbReference type="InterPro" id="IPR000086">
    <property type="entry name" value="NUDIX_hydrolase_dom"/>
</dbReference>
<evidence type="ECO:0000256" key="11">
    <source>
        <dbReference type="ARBA" id="ARBA00023204"/>
    </source>
</evidence>
<comment type="cofactor">
    <cofactor evidence="2">
        <name>Mg(2+)</name>
        <dbReference type="ChEBI" id="CHEBI:18420"/>
    </cofactor>
</comment>
<feature type="region of interest" description="Disordered" evidence="16">
    <location>
        <begin position="588"/>
        <end position="815"/>
    </location>
</feature>
<evidence type="ECO:0000256" key="7">
    <source>
        <dbReference type="ARBA" id="ARBA00022763"/>
    </source>
</evidence>
<proteinExistence type="inferred from homology"/>
<dbReference type="HAMAP" id="MF_03110">
    <property type="entry name" value="Endonuc_su_Slx4"/>
    <property type="match status" value="1"/>
</dbReference>
<evidence type="ECO:0000256" key="4">
    <source>
        <dbReference type="ARBA" id="ARBA00006661"/>
    </source>
</evidence>
<dbReference type="Pfam" id="PF00293">
    <property type="entry name" value="NUDIX"/>
    <property type="match status" value="1"/>
</dbReference>
<dbReference type="Proteomes" id="UP000253664">
    <property type="component" value="Unassembled WGS sequence"/>
</dbReference>
<comment type="cofactor">
    <cofactor evidence="1">
        <name>Mn(2+)</name>
        <dbReference type="ChEBI" id="CHEBI:29035"/>
    </cofactor>
</comment>
<dbReference type="InterPro" id="IPR039121">
    <property type="entry name" value="NUDT19"/>
</dbReference>